<dbReference type="PANTHER" id="PTHR45138">
    <property type="entry name" value="REGULATORY COMPONENTS OF SENSORY TRANSDUCTION SYSTEM"/>
    <property type="match status" value="1"/>
</dbReference>
<dbReference type="Proteomes" id="UP001606300">
    <property type="component" value="Unassembled WGS sequence"/>
</dbReference>
<feature type="transmembrane region" description="Helical" evidence="3">
    <location>
        <begin position="157"/>
        <end position="176"/>
    </location>
</feature>
<feature type="transmembrane region" description="Helical" evidence="3">
    <location>
        <begin position="134"/>
        <end position="151"/>
    </location>
</feature>
<dbReference type="NCBIfam" id="TIGR00254">
    <property type="entry name" value="GGDEF"/>
    <property type="match status" value="1"/>
</dbReference>
<feature type="transmembrane region" description="Helical" evidence="3">
    <location>
        <begin position="107"/>
        <end position="127"/>
    </location>
</feature>
<dbReference type="Gene3D" id="3.30.70.270">
    <property type="match status" value="1"/>
</dbReference>
<comment type="caution">
    <text evidence="5">The sequence shown here is derived from an EMBL/GenBank/DDBJ whole genome shotgun (WGS) entry which is preliminary data.</text>
</comment>
<dbReference type="InterPro" id="IPR043128">
    <property type="entry name" value="Rev_trsase/Diguanyl_cyclase"/>
</dbReference>
<evidence type="ECO:0000256" key="3">
    <source>
        <dbReference type="SAM" id="Phobius"/>
    </source>
</evidence>
<dbReference type="SMART" id="SM00267">
    <property type="entry name" value="GGDEF"/>
    <property type="match status" value="1"/>
</dbReference>
<dbReference type="SUPFAM" id="SSF55073">
    <property type="entry name" value="Nucleotide cyclase"/>
    <property type="match status" value="1"/>
</dbReference>
<reference evidence="5 6" key="1">
    <citation type="submission" date="2024-09" db="EMBL/GenBank/DDBJ databases">
        <title>Novel species of the genus Pelomonas and Roseateles isolated from streams.</title>
        <authorList>
            <person name="Lu H."/>
        </authorList>
    </citation>
    <scope>NUCLEOTIDE SEQUENCE [LARGE SCALE GENOMIC DNA]</scope>
    <source>
        <strain evidence="5 6">DC23W</strain>
    </source>
</reference>
<protein>
    <recommendedName>
        <fullName evidence="1">diguanylate cyclase</fullName>
        <ecNumber evidence="1">2.7.7.65</ecNumber>
    </recommendedName>
</protein>
<organism evidence="5 6">
    <name type="scientific">Pelomonas dachongensis</name>
    <dbReference type="NCBI Taxonomy" id="3299029"/>
    <lineage>
        <taxon>Bacteria</taxon>
        <taxon>Pseudomonadati</taxon>
        <taxon>Pseudomonadota</taxon>
        <taxon>Betaproteobacteria</taxon>
        <taxon>Burkholderiales</taxon>
        <taxon>Sphaerotilaceae</taxon>
        <taxon>Roseateles</taxon>
    </lineage>
</organism>
<keyword evidence="6" id="KW-1185">Reference proteome</keyword>
<comment type="catalytic activity">
    <reaction evidence="2">
        <text>2 GTP = 3',3'-c-di-GMP + 2 diphosphate</text>
        <dbReference type="Rhea" id="RHEA:24898"/>
        <dbReference type="ChEBI" id="CHEBI:33019"/>
        <dbReference type="ChEBI" id="CHEBI:37565"/>
        <dbReference type="ChEBI" id="CHEBI:58805"/>
        <dbReference type="EC" id="2.7.7.65"/>
    </reaction>
</comment>
<keyword evidence="3" id="KW-1133">Transmembrane helix</keyword>
<gene>
    <name evidence="5" type="ORF">ACG02S_10870</name>
</gene>
<dbReference type="PANTHER" id="PTHR45138:SF9">
    <property type="entry name" value="DIGUANYLATE CYCLASE DGCM-RELATED"/>
    <property type="match status" value="1"/>
</dbReference>
<keyword evidence="3" id="KW-0812">Transmembrane</keyword>
<dbReference type="CDD" id="cd01949">
    <property type="entry name" value="GGDEF"/>
    <property type="match status" value="1"/>
</dbReference>
<feature type="domain" description="GGDEF" evidence="4">
    <location>
        <begin position="242"/>
        <end position="369"/>
    </location>
</feature>
<dbReference type="Pfam" id="PF00990">
    <property type="entry name" value="GGDEF"/>
    <property type="match status" value="1"/>
</dbReference>
<feature type="transmembrane region" description="Helical" evidence="3">
    <location>
        <begin position="26"/>
        <end position="44"/>
    </location>
</feature>
<evidence type="ECO:0000259" key="4">
    <source>
        <dbReference type="PROSITE" id="PS50887"/>
    </source>
</evidence>
<dbReference type="EMBL" id="JBIGHY010000003">
    <property type="protein sequence ID" value="MFG6414397.1"/>
    <property type="molecule type" value="Genomic_DNA"/>
</dbReference>
<evidence type="ECO:0000313" key="6">
    <source>
        <dbReference type="Proteomes" id="UP001606300"/>
    </source>
</evidence>
<sequence>MPAPTDDADVQRIAFAQCVAVQQRTLLTAPLGWALVAWLCWSAVPRDRLLGWLALVLCGWLVCLLLIALIRHQGADIARHARPLLAVPVLEGVCWGAMGPCLMGGDAILNVSLGAILCGVAAINAPLYVVRMQLYFCLCGALWLTLLTGLLRTPAPAQAHLVMPGLALFLALLSFYMHGIGQRVMEGIRLQLANTRLTVQLSEALAAMEHQAATDALTGLPNRRSLDRALAAQLALAEREHRPFTLLMLDLDHFKAVNDTRGHAVGDAVLKAFAQRVQGQLRPSDLCARYGGEEFVVLLSGTAGLLAIDAAERLRRAVADAPLGPGVAITVSVGIATWQAGDDATALLARADAAMYAAKQAGRNRVIAG</sequence>
<dbReference type="EC" id="2.7.7.65" evidence="1"/>
<dbReference type="InterPro" id="IPR029787">
    <property type="entry name" value="Nucleotide_cyclase"/>
</dbReference>
<dbReference type="PROSITE" id="PS50887">
    <property type="entry name" value="GGDEF"/>
    <property type="match status" value="1"/>
</dbReference>
<evidence type="ECO:0000256" key="2">
    <source>
        <dbReference type="ARBA" id="ARBA00034247"/>
    </source>
</evidence>
<name>A0ABW7ELU0_9BURK</name>
<dbReference type="InterPro" id="IPR000160">
    <property type="entry name" value="GGDEF_dom"/>
</dbReference>
<keyword evidence="3" id="KW-0472">Membrane</keyword>
<accession>A0ABW7ELU0</accession>
<dbReference type="InterPro" id="IPR050469">
    <property type="entry name" value="Diguanylate_Cyclase"/>
</dbReference>
<proteinExistence type="predicted"/>
<dbReference type="RefSeq" id="WP_394470472.1">
    <property type="nucleotide sequence ID" value="NZ_JBIGHY010000003.1"/>
</dbReference>
<evidence type="ECO:0000313" key="5">
    <source>
        <dbReference type="EMBL" id="MFG6414397.1"/>
    </source>
</evidence>
<evidence type="ECO:0000256" key="1">
    <source>
        <dbReference type="ARBA" id="ARBA00012528"/>
    </source>
</evidence>
<feature type="transmembrane region" description="Helical" evidence="3">
    <location>
        <begin position="50"/>
        <end position="70"/>
    </location>
</feature>